<organism evidence="2">
    <name type="scientific">bioreactor metagenome</name>
    <dbReference type="NCBI Taxonomy" id="1076179"/>
    <lineage>
        <taxon>unclassified sequences</taxon>
        <taxon>metagenomes</taxon>
        <taxon>ecological metagenomes</taxon>
    </lineage>
</organism>
<evidence type="ECO:0000256" key="1">
    <source>
        <dbReference type="SAM" id="MobiDB-lite"/>
    </source>
</evidence>
<dbReference type="EMBL" id="VSSQ01015413">
    <property type="protein sequence ID" value="MPM55740.1"/>
    <property type="molecule type" value="Genomic_DNA"/>
</dbReference>
<evidence type="ECO:0000313" key="2">
    <source>
        <dbReference type="EMBL" id="MPM55740.1"/>
    </source>
</evidence>
<protein>
    <submittedName>
        <fullName evidence="2">Uncharacterized protein</fullName>
    </submittedName>
</protein>
<comment type="caution">
    <text evidence="2">The sequence shown here is derived from an EMBL/GenBank/DDBJ whole genome shotgun (WGS) entry which is preliminary data.</text>
</comment>
<sequence length="158" mass="16748">MHPCLGVDQQTDMRGRGIGHQHRHRERADPPQALLALDVPLIERGHQAADTAADRNAQPLGINRVLLAEAESGIGPCLAGGYHRELADAVHPAGLNARDPLRDVRVDLTGDLHGQILSPVSLDMTDAAAPGEKCLPGGGRIISQWGDGSESCDDNVSH</sequence>
<name>A0A645ARL3_9ZZZZ</name>
<dbReference type="AlphaFoldDB" id="A0A645ARL3"/>
<proteinExistence type="predicted"/>
<accession>A0A645ARL3</accession>
<feature type="region of interest" description="Disordered" evidence="1">
    <location>
        <begin position="1"/>
        <end position="30"/>
    </location>
</feature>
<gene>
    <name evidence="2" type="ORF">SDC9_102537</name>
</gene>
<reference evidence="2" key="1">
    <citation type="submission" date="2019-08" db="EMBL/GenBank/DDBJ databases">
        <authorList>
            <person name="Kucharzyk K."/>
            <person name="Murdoch R.W."/>
            <person name="Higgins S."/>
            <person name="Loffler F."/>
        </authorList>
    </citation>
    <scope>NUCLEOTIDE SEQUENCE</scope>
</reference>